<dbReference type="InterPro" id="IPR057709">
    <property type="entry name" value="DUF7949"/>
</dbReference>
<evidence type="ECO:0000256" key="1">
    <source>
        <dbReference type="SAM" id="Phobius"/>
    </source>
</evidence>
<dbReference type="Pfam" id="PF23033">
    <property type="entry name" value="DUF7034"/>
    <property type="match status" value="1"/>
</dbReference>
<dbReference type="PROSITE" id="PS00022">
    <property type="entry name" value="EGF_1"/>
    <property type="match status" value="1"/>
</dbReference>
<keyword evidence="2" id="KW-0732">Signal</keyword>
<keyword evidence="1" id="KW-1133">Transmembrane helix</keyword>
<dbReference type="Pfam" id="PF22933">
    <property type="entry name" value="ComC_SSD"/>
    <property type="match status" value="2"/>
</dbReference>
<evidence type="ECO:0000259" key="3">
    <source>
        <dbReference type="PROSITE" id="PS00022"/>
    </source>
</evidence>
<keyword evidence="6" id="KW-1185">Reference proteome</keyword>
<dbReference type="EMBL" id="AJWJ01000099">
    <property type="protein sequence ID" value="KAF2075453.1"/>
    <property type="molecule type" value="Genomic_DNA"/>
</dbReference>
<feature type="transmembrane region" description="Helical" evidence="1">
    <location>
        <begin position="1581"/>
        <end position="1604"/>
    </location>
</feature>
<dbReference type="InterPro" id="IPR055463">
    <property type="entry name" value="DUF7035"/>
</dbReference>
<organism evidence="5 6">
    <name type="scientific">Polysphondylium violaceum</name>
    <dbReference type="NCBI Taxonomy" id="133409"/>
    <lineage>
        <taxon>Eukaryota</taxon>
        <taxon>Amoebozoa</taxon>
        <taxon>Evosea</taxon>
        <taxon>Eumycetozoa</taxon>
        <taxon>Dictyostelia</taxon>
        <taxon>Dictyosteliales</taxon>
        <taxon>Dictyosteliaceae</taxon>
        <taxon>Polysphondylium</taxon>
    </lineage>
</organism>
<name>A0A8J4PV21_9MYCE</name>
<feature type="chain" id="PRO_5035261150" description="EGF-like domain-containing protein" evidence="2">
    <location>
        <begin position="22"/>
        <end position="1620"/>
    </location>
</feature>
<dbReference type="InterPro" id="IPR054484">
    <property type="entry name" value="ComC_SSD"/>
</dbReference>
<dbReference type="Proteomes" id="UP000695562">
    <property type="component" value="Unassembled WGS sequence"/>
</dbReference>
<dbReference type="OrthoDB" id="20118at2759"/>
<dbReference type="CDD" id="cd12087">
    <property type="entry name" value="TM_EGFR-like"/>
    <property type="match status" value="1"/>
</dbReference>
<comment type="caution">
    <text evidence="5">The sequence shown here is derived from an EMBL/GenBank/DDBJ whole genome shotgun (WGS) entry which is preliminary data.</text>
</comment>
<dbReference type="Pfam" id="PF23034">
    <property type="entry name" value="DUF7035"/>
    <property type="match status" value="1"/>
</dbReference>
<reference evidence="5" key="1">
    <citation type="submission" date="2020-01" db="EMBL/GenBank/DDBJ databases">
        <title>Development of genomics and gene disruption for Polysphondylium violaceum indicates a role for the polyketide synthase stlB in stalk morphogenesis.</title>
        <authorList>
            <person name="Narita B."/>
            <person name="Kawabe Y."/>
            <person name="Kin K."/>
            <person name="Saito T."/>
            <person name="Gibbs R."/>
            <person name="Kuspa A."/>
            <person name="Muzny D."/>
            <person name="Queller D."/>
            <person name="Richards S."/>
            <person name="Strassman J."/>
            <person name="Sucgang R."/>
            <person name="Worley K."/>
            <person name="Schaap P."/>
        </authorList>
    </citation>
    <scope>NUCLEOTIDE SEQUENCE</scope>
    <source>
        <strain evidence="5">QSvi11</strain>
    </source>
</reference>
<dbReference type="InterPro" id="IPR055462">
    <property type="entry name" value="DUF7034"/>
</dbReference>
<gene>
    <name evidence="5" type="ORF">CYY_003234</name>
</gene>
<accession>A0A8J4PV21</accession>
<evidence type="ECO:0000259" key="4">
    <source>
        <dbReference type="PROSITE" id="PS01186"/>
    </source>
</evidence>
<evidence type="ECO:0000313" key="5">
    <source>
        <dbReference type="EMBL" id="KAF2075453.1"/>
    </source>
</evidence>
<protein>
    <recommendedName>
        <fullName evidence="3 4">EGF-like domain-containing protein</fullName>
    </recommendedName>
</protein>
<dbReference type="Gene3D" id="2.60.120.260">
    <property type="entry name" value="Galactose-binding domain-like"/>
    <property type="match status" value="1"/>
</dbReference>
<keyword evidence="1" id="KW-0472">Membrane</keyword>
<dbReference type="PROSITE" id="PS01186">
    <property type="entry name" value="EGF_2"/>
    <property type="match status" value="1"/>
</dbReference>
<proteinExistence type="predicted"/>
<feature type="domain" description="EGF-like" evidence="3 4">
    <location>
        <begin position="1298"/>
        <end position="1309"/>
    </location>
</feature>
<evidence type="ECO:0000313" key="6">
    <source>
        <dbReference type="Proteomes" id="UP000695562"/>
    </source>
</evidence>
<keyword evidence="1" id="KW-0812">Transmembrane</keyword>
<dbReference type="InterPro" id="IPR000742">
    <property type="entry name" value="EGF"/>
</dbReference>
<evidence type="ECO:0000256" key="2">
    <source>
        <dbReference type="SAM" id="SignalP"/>
    </source>
</evidence>
<dbReference type="PANTHER" id="PTHR31378">
    <property type="entry name" value="EGF-LIKE DOMAIN-CONTAINING PROTEIN-RELATED-RELATED"/>
    <property type="match status" value="1"/>
</dbReference>
<dbReference type="PANTHER" id="PTHR31378:SF17">
    <property type="match status" value="1"/>
</dbReference>
<dbReference type="Pfam" id="PF25820">
    <property type="entry name" value="DUF7949"/>
    <property type="match status" value="1"/>
</dbReference>
<feature type="signal peptide" evidence="2">
    <location>
        <begin position="1"/>
        <end position="21"/>
    </location>
</feature>
<sequence>MKQVFFVVFFALGLLLSIVDASSHTILSPLIQGYAQNIADTNTWGCSVDGVVLLTDAGYTPTVASTYISTVIEKNLTDTLMSIKSHGLVMGTPIIIPILWTSGATSITTNIQVDCEQPPVPVITTFSDKMYWIYSNGLINAYPMFVFKIDNFNKKPPPIAAKFPLLNQGADIRMLSNNIFFIHLVSVPELLSQTQIDVMISFDNFITSKTISIKSVINSNTVLNDYTYSGNIFPRNVNNVTNSRFCSVFNKFELKNGPIPFYSLLRVSDSGINQVVKVLGNDVDFTLFQAISPLQPYKSLIVFQPTTNLEFNQTVTFIEPPSATPTGSPALVSTPPTPYRSFHVQFSYTNNIYDIGAVIQIGSTFTLSFLQIYPYGYTSILSSNKYNKIFEFNLNPYFNGSLEYSPLVANPILGDGITPDKDAPIIQFISIEKITGNTPLYVLQAKITDATGFVSLSNFGDYTNLVLGSIKDGVYEFLYDPYLTPRVVEITDVAYNSKTVELFDFLNLQLLSLPKKTFNISTVTNVKFEFNDVNTTSSSVSNRLYIYTTDEDTSFYPFIVSQKNVFESEKNYGSYDTVNGCYSIPFTIKKNSITGVYDYYIYVDPYTFIQGTVFAQMFGSLAELRVNSYYGDSLGPMIIDVMTETVPQVVSQNTYIGWNITIQDNINGFKVGFISFMSNVDLFKYQFRFDASNRYSGDKYLGNYQFLIPIDYRCRSQVFSIFKVYLEDEMGHISDYRVDRPNTINGFNPTMYFSNFTESTMQTTNCDGNGLVNPSFPKLKSFDFNPKQVNTYSTQADRLVKFSFTTFHESGILLESKPIIYIQDNNINFVSEKSTLVSFNETYAQYSAAIALPYGFGGSNNLTVSIFGIIANQGVIFGFNPTDLLSSSFPYSISVTSAIQTSNILISKTDPATSNGGQFFVYGNQFTNGDKLLVRPVDDAEFTLTPYYSKSSIMLVQLPPMGTATMMTIQVVRGQTVSNSFTVLISQPFKPTATCLNGCNGGGTCTVNGCVCFPLFTGTDCLTKILQVTPSFNTTHPQIDVQVSTTIKSQLEFIGLAEVDSNKNIVKQFNIDKWTFLETSSSERSYQGEITHSNSNSKTLILVNTSFNNKNVTTPVYFPSYNFNLNPYAFKYTITLGPYPFELPSNSLQLIFSSTLQGKDLRDTNQCSLKEITSDVRAGFTLTRLKLEDHVLLGRYLNRGVGSPIQVVPIQNYQVDSRFKSLADNSFTRKIYMAVTMPSYSTSAAIDPDFSYLLENTKASSSQPGAICYEVPPVLPTNPPQECLNQCSGNGQCSTQGCICTLPWTGLDCSSKIVVISKPPTLNSTNPETTIILPKEENESEKKPEFYAIISVIGLNELDKDGTILFQYPLNKWTVVDKESQYAQFTNSTYHYMTEITNKFDQSNTTLNVSIDYFDLPEAVNITFANQVLTMNPYSLKYSIDISKYSFSSSLNTLQLVVTASLESTKSDCSLLQTGNTVESESEFVKMQVNDHSLYGRFIKRGVIDGRIKAVSNTPLDTQYNSISTSSKSQTYIGINIPFYVNSAQLDPDFSVLVDTRSASGNTNAICSKSDSKNSLTTAQIAGIVIGGVVFLFIVGALIIYFMSKKGNSKMALKLRKIIK</sequence>